<evidence type="ECO:0000259" key="2">
    <source>
        <dbReference type="PROSITE" id="PS50102"/>
    </source>
</evidence>
<dbReference type="InterPro" id="IPR012677">
    <property type="entry name" value="Nucleotide-bd_a/b_plait_sf"/>
</dbReference>
<dbReference type="GO" id="GO:0003723">
    <property type="term" value="F:RNA binding"/>
    <property type="evidence" value="ECO:0007669"/>
    <property type="project" value="UniProtKB-UniRule"/>
</dbReference>
<name>A5BNR7_VITVI</name>
<keyword evidence="1" id="KW-0694">RNA-binding</keyword>
<protein>
    <recommendedName>
        <fullName evidence="2">RRM domain-containing protein</fullName>
    </recommendedName>
</protein>
<dbReference type="SUPFAM" id="SSF48256">
    <property type="entry name" value="Citrate synthase"/>
    <property type="match status" value="1"/>
</dbReference>
<reference evidence="3" key="1">
    <citation type="journal article" date="2007" name="PLoS ONE">
        <title>The first genome sequence of an elite grapevine cultivar (Pinot noir Vitis vinifera L.): coping with a highly heterozygous genome.</title>
        <authorList>
            <person name="Velasco R."/>
            <person name="Zharkikh A."/>
            <person name="Troggio M."/>
            <person name="Cartwright D.A."/>
            <person name="Cestaro A."/>
            <person name="Pruss D."/>
            <person name="Pindo M."/>
            <person name="FitzGerald L.M."/>
            <person name="Vezzulli S."/>
            <person name="Reid J."/>
            <person name="Malacarne G."/>
            <person name="Iliev D."/>
            <person name="Coppola G."/>
            <person name="Wardell B."/>
            <person name="Micheletti D."/>
            <person name="Macalma T."/>
            <person name="Facci M."/>
            <person name="Mitchell J.T."/>
            <person name="Perazzolli M."/>
            <person name="Eldredge G."/>
            <person name="Gatto P."/>
            <person name="Oyzerski R."/>
            <person name="Moretto M."/>
            <person name="Gutin N."/>
            <person name="Stefanini M."/>
            <person name="Chen Y."/>
            <person name="Segala C."/>
            <person name="Davenport C."/>
            <person name="Dematte L."/>
            <person name="Mraz A."/>
            <person name="Battilana J."/>
            <person name="Stormo K."/>
            <person name="Costa F."/>
            <person name="Tao Q."/>
            <person name="Si-Ammour A."/>
            <person name="Harkins T."/>
            <person name="Lackey A."/>
            <person name="Perbost C."/>
            <person name="Taillon B."/>
            <person name="Stella A."/>
            <person name="Solovyev V."/>
            <person name="Fawcett J.A."/>
            <person name="Sterck L."/>
            <person name="Vandepoele K."/>
            <person name="Grando S.M."/>
            <person name="Toppo S."/>
            <person name="Moser C."/>
            <person name="Lanchbury J."/>
            <person name="Bogden R."/>
            <person name="Skolnick M."/>
            <person name="Sgaramella V."/>
            <person name="Bhatnagar S.K."/>
            <person name="Fontana P."/>
            <person name="Gutin A."/>
            <person name="Van de Peer Y."/>
            <person name="Salamini F."/>
            <person name="Viola R."/>
        </authorList>
    </citation>
    <scope>NUCLEOTIDE SEQUENCE</scope>
</reference>
<proteinExistence type="predicted"/>
<dbReference type="InterPro" id="IPR000504">
    <property type="entry name" value="RRM_dom"/>
</dbReference>
<sequence length="199" mass="21852">MFKKSGDILSCKVVVTGDGKSKGHGFVQFESKEYANATIEKLNGSIIDGKQTYAGKFVSKIDRVLPNPDAKYIIFYIKNLAPKFILPFEFWRRQLVSSQLKILSTNAIVPDHVYKAIYALPPSAHPMTQFATGVIVLRVLSGFQNALRHNGAFGLVFSAACLCLRKKSFSQNGHCSISPELPATGKLFGTSLASQMFLS</sequence>
<gene>
    <name evidence="3" type="ORF">VITISV_005822</name>
</gene>
<accession>A5BNR7</accession>
<dbReference type="PROSITE" id="PS50102">
    <property type="entry name" value="RRM"/>
    <property type="match status" value="1"/>
</dbReference>
<dbReference type="AlphaFoldDB" id="A5BNR7"/>
<dbReference type="Pfam" id="PF00076">
    <property type="entry name" value="RRM_1"/>
    <property type="match status" value="1"/>
</dbReference>
<feature type="domain" description="RRM" evidence="2">
    <location>
        <begin position="1"/>
        <end position="51"/>
    </location>
</feature>
<dbReference type="Gene3D" id="3.30.70.330">
    <property type="match status" value="1"/>
</dbReference>
<dbReference type="GO" id="GO:0046912">
    <property type="term" value="F:acyltransferase activity, acyl groups converted into alkyl on transfer"/>
    <property type="evidence" value="ECO:0007669"/>
    <property type="project" value="InterPro"/>
</dbReference>
<dbReference type="InterPro" id="IPR036969">
    <property type="entry name" value="Citrate_synthase_sf"/>
</dbReference>
<evidence type="ECO:0000313" key="3">
    <source>
        <dbReference type="EMBL" id="CAN83443.1"/>
    </source>
</evidence>
<dbReference type="Gene3D" id="1.10.580.10">
    <property type="entry name" value="Citrate Synthase, domain 1"/>
    <property type="match status" value="1"/>
</dbReference>
<dbReference type="InterPro" id="IPR035979">
    <property type="entry name" value="RBD_domain_sf"/>
</dbReference>
<dbReference type="SUPFAM" id="SSF54928">
    <property type="entry name" value="RNA-binding domain, RBD"/>
    <property type="match status" value="1"/>
</dbReference>
<dbReference type="InterPro" id="IPR016142">
    <property type="entry name" value="Citrate_synth-like_lrg_a-sub"/>
</dbReference>
<dbReference type="EMBL" id="AM465904">
    <property type="protein sequence ID" value="CAN83443.1"/>
    <property type="molecule type" value="Genomic_DNA"/>
</dbReference>
<organism evidence="3">
    <name type="scientific">Vitis vinifera</name>
    <name type="common">Grape</name>
    <dbReference type="NCBI Taxonomy" id="29760"/>
    <lineage>
        <taxon>Eukaryota</taxon>
        <taxon>Viridiplantae</taxon>
        <taxon>Streptophyta</taxon>
        <taxon>Embryophyta</taxon>
        <taxon>Tracheophyta</taxon>
        <taxon>Spermatophyta</taxon>
        <taxon>Magnoliopsida</taxon>
        <taxon>eudicotyledons</taxon>
        <taxon>Gunneridae</taxon>
        <taxon>Pentapetalae</taxon>
        <taxon>rosids</taxon>
        <taxon>Vitales</taxon>
        <taxon>Vitaceae</taxon>
        <taxon>Viteae</taxon>
        <taxon>Vitis</taxon>
    </lineage>
</organism>
<evidence type="ECO:0000256" key="1">
    <source>
        <dbReference type="PROSITE-ProRule" id="PRU00176"/>
    </source>
</evidence>